<keyword evidence="2" id="KW-1185">Reference proteome</keyword>
<accession>A0AAD7MIC6</accession>
<protein>
    <submittedName>
        <fullName evidence="1">Uncharacterized protein</fullName>
    </submittedName>
</protein>
<gene>
    <name evidence="1" type="ORF">DFH07DRAFT_341635</name>
</gene>
<sequence>MTLLLRLAMYPPHRRAAPFLFCFPVPLVVSSFLPPRLWYFPSYSLPPFSSSSSSFSFPHLRTRRAAKERHLVLSRHGQHSPQRGTTQSIRVLTRSPCSRQNLKYGSLGLFKTRQATPQHPVSIKVQALSSVLALPHAGYQVCVS</sequence>
<dbReference type="AlphaFoldDB" id="A0AAD7MIC6"/>
<dbReference type="Proteomes" id="UP001215280">
    <property type="component" value="Unassembled WGS sequence"/>
</dbReference>
<proteinExistence type="predicted"/>
<name>A0AAD7MIC6_9AGAR</name>
<dbReference type="EMBL" id="JARJLG010000317">
    <property type="protein sequence ID" value="KAJ7717480.1"/>
    <property type="molecule type" value="Genomic_DNA"/>
</dbReference>
<organism evidence="1 2">
    <name type="scientific">Mycena maculata</name>
    <dbReference type="NCBI Taxonomy" id="230809"/>
    <lineage>
        <taxon>Eukaryota</taxon>
        <taxon>Fungi</taxon>
        <taxon>Dikarya</taxon>
        <taxon>Basidiomycota</taxon>
        <taxon>Agaricomycotina</taxon>
        <taxon>Agaricomycetes</taxon>
        <taxon>Agaricomycetidae</taxon>
        <taxon>Agaricales</taxon>
        <taxon>Marasmiineae</taxon>
        <taxon>Mycenaceae</taxon>
        <taxon>Mycena</taxon>
    </lineage>
</organism>
<reference evidence="1" key="1">
    <citation type="submission" date="2023-03" db="EMBL/GenBank/DDBJ databases">
        <title>Massive genome expansion in bonnet fungi (Mycena s.s.) driven by repeated elements and novel gene families across ecological guilds.</title>
        <authorList>
            <consortium name="Lawrence Berkeley National Laboratory"/>
            <person name="Harder C.B."/>
            <person name="Miyauchi S."/>
            <person name="Viragh M."/>
            <person name="Kuo A."/>
            <person name="Thoen E."/>
            <person name="Andreopoulos B."/>
            <person name="Lu D."/>
            <person name="Skrede I."/>
            <person name="Drula E."/>
            <person name="Henrissat B."/>
            <person name="Morin E."/>
            <person name="Kohler A."/>
            <person name="Barry K."/>
            <person name="LaButti K."/>
            <person name="Morin E."/>
            <person name="Salamov A."/>
            <person name="Lipzen A."/>
            <person name="Mereny Z."/>
            <person name="Hegedus B."/>
            <person name="Baldrian P."/>
            <person name="Stursova M."/>
            <person name="Weitz H."/>
            <person name="Taylor A."/>
            <person name="Grigoriev I.V."/>
            <person name="Nagy L.G."/>
            <person name="Martin F."/>
            <person name="Kauserud H."/>
        </authorList>
    </citation>
    <scope>NUCLEOTIDE SEQUENCE</scope>
    <source>
        <strain evidence="1">CBHHK188m</strain>
    </source>
</reference>
<evidence type="ECO:0000313" key="2">
    <source>
        <dbReference type="Proteomes" id="UP001215280"/>
    </source>
</evidence>
<comment type="caution">
    <text evidence="1">The sequence shown here is derived from an EMBL/GenBank/DDBJ whole genome shotgun (WGS) entry which is preliminary data.</text>
</comment>
<evidence type="ECO:0000313" key="1">
    <source>
        <dbReference type="EMBL" id="KAJ7717480.1"/>
    </source>
</evidence>